<evidence type="ECO:0000313" key="1">
    <source>
        <dbReference type="EMBL" id="GBN07011.1"/>
    </source>
</evidence>
<accession>A0A4Y2KX94</accession>
<reference evidence="1 2" key="1">
    <citation type="journal article" date="2019" name="Sci. Rep.">
        <title>Orb-weaving spider Araneus ventricosus genome elucidates the spidroin gene catalogue.</title>
        <authorList>
            <person name="Kono N."/>
            <person name="Nakamura H."/>
            <person name="Ohtoshi R."/>
            <person name="Moran D.A.P."/>
            <person name="Shinohara A."/>
            <person name="Yoshida Y."/>
            <person name="Fujiwara M."/>
            <person name="Mori M."/>
            <person name="Tomita M."/>
            <person name="Arakawa K."/>
        </authorList>
    </citation>
    <scope>NUCLEOTIDE SEQUENCE [LARGE SCALE GENOMIC DNA]</scope>
</reference>
<dbReference type="EMBL" id="BGPR01116431">
    <property type="protein sequence ID" value="GBN07011.1"/>
    <property type="molecule type" value="Genomic_DNA"/>
</dbReference>
<name>A0A4Y2KX94_ARAVE</name>
<dbReference type="Proteomes" id="UP000499080">
    <property type="component" value="Unassembled WGS sequence"/>
</dbReference>
<sequence>MTSRDRDAGREYMCGSDKLFCSTKLVSRPRKSTLYQALNFIIWCRTVPPRAGVDSVRLRLLIRTGTDRHGVRRGCRPYFPPAHEWYAGNRPGLSRKSEGTRSAQTALARLRSGHIKSLKFVDKERTYSSCPCSCPASPAHVIDCIGASARLLWSEGENGLLVLLERHGIMELV</sequence>
<protein>
    <submittedName>
        <fullName evidence="1">Uncharacterized protein</fullName>
    </submittedName>
</protein>
<dbReference type="AlphaFoldDB" id="A0A4Y2KX94"/>
<keyword evidence="2" id="KW-1185">Reference proteome</keyword>
<evidence type="ECO:0000313" key="2">
    <source>
        <dbReference type="Proteomes" id="UP000499080"/>
    </source>
</evidence>
<organism evidence="1 2">
    <name type="scientific">Araneus ventricosus</name>
    <name type="common">Orbweaver spider</name>
    <name type="synonym">Epeira ventricosa</name>
    <dbReference type="NCBI Taxonomy" id="182803"/>
    <lineage>
        <taxon>Eukaryota</taxon>
        <taxon>Metazoa</taxon>
        <taxon>Ecdysozoa</taxon>
        <taxon>Arthropoda</taxon>
        <taxon>Chelicerata</taxon>
        <taxon>Arachnida</taxon>
        <taxon>Araneae</taxon>
        <taxon>Araneomorphae</taxon>
        <taxon>Entelegynae</taxon>
        <taxon>Araneoidea</taxon>
        <taxon>Araneidae</taxon>
        <taxon>Araneus</taxon>
    </lineage>
</organism>
<proteinExistence type="predicted"/>
<comment type="caution">
    <text evidence="1">The sequence shown here is derived from an EMBL/GenBank/DDBJ whole genome shotgun (WGS) entry which is preliminary data.</text>
</comment>
<gene>
    <name evidence="1" type="ORF">AVEN_25846_1</name>
</gene>